<dbReference type="EMBL" id="JAJJMB010012081">
    <property type="protein sequence ID" value="KAI3891072.1"/>
    <property type="molecule type" value="Genomic_DNA"/>
</dbReference>
<protein>
    <submittedName>
        <fullName evidence="1">Uncharacterized protein</fullName>
    </submittedName>
</protein>
<sequence length="56" mass="6639">MFIWISFSINLAIDITQKIHSELKLNPSISRERDLEPEYCALLREDYPECLAKEVR</sequence>
<gene>
    <name evidence="1" type="ORF">MKW98_007377</name>
</gene>
<evidence type="ECO:0000313" key="1">
    <source>
        <dbReference type="EMBL" id="KAI3891072.1"/>
    </source>
</evidence>
<comment type="caution">
    <text evidence="1">The sequence shown here is derived from an EMBL/GenBank/DDBJ whole genome shotgun (WGS) entry which is preliminary data.</text>
</comment>
<evidence type="ECO:0000313" key="2">
    <source>
        <dbReference type="Proteomes" id="UP001202328"/>
    </source>
</evidence>
<name>A0AAD4XCH0_9MAGN</name>
<proteinExistence type="predicted"/>
<organism evidence="1 2">
    <name type="scientific">Papaver atlanticum</name>
    <dbReference type="NCBI Taxonomy" id="357466"/>
    <lineage>
        <taxon>Eukaryota</taxon>
        <taxon>Viridiplantae</taxon>
        <taxon>Streptophyta</taxon>
        <taxon>Embryophyta</taxon>
        <taxon>Tracheophyta</taxon>
        <taxon>Spermatophyta</taxon>
        <taxon>Magnoliopsida</taxon>
        <taxon>Ranunculales</taxon>
        <taxon>Papaveraceae</taxon>
        <taxon>Papaveroideae</taxon>
        <taxon>Papaver</taxon>
    </lineage>
</organism>
<dbReference type="AlphaFoldDB" id="A0AAD4XCH0"/>
<keyword evidence="2" id="KW-1185">Reference proteome</keyword>
<accession>A0AAD4XCH0</accession>
<feature type="non-terminal residue" evidence="1">
    <location>
        <position position="56"/>
    </location>
</feature>
<dbReference type="Proteomes" id="UP001202328">
    <property type="component" value="Unassembled WGS sequence"/>
</dbReference>
<reference evidence="1" key="1">
    <citation type="submission" date="2022-04" db="EMBL/GenBank/DDBJ databases">
        <title>A functionally conserved STORR gene fusion in Papaver species that diverged 16.8 million years ago.</title>
        <authorList>
            <person name="Catania T."/>
        </authorList>
    </citation>
    <scope>NUCLEOTIDE SEQUENCE</scope>
    <source>
        <strain evidence="1">S-188037</strain>
    </source>
</reference>